<name>A0ABU3NWH0_9FIRM</name>
<keyword evidence="6" id="KW-1185">Reference proteome</keyword>
<dbReference type="InterPro" id="IPR005335">
    <property type="entry name" value="Terminase_ssu"/>
</dbReference>
<dbReference type="InterPro" id="IPR010332">
    <property type="entry name" value="ATPase_terminase-su_N"/>
</dbReference>
<reference evidence="5 6" key="1">
    <citation type="submission" date="2023-07" db="EMBL/GenBank/DDBJ databases">
        <title>The novel representative of Negativicutes class, Anaeroselena agilis gen. nov. sp. nov.</title>
        <authorList>
            <person name="Prokofeva M.I."/>
            <person name="Elcheninov A.G."/>
            <person name="Klyukina A."/>
            <person name="Kublanov I.V."/>
            <person name="Frolov E.N."/>
            <person name="Podosokorskaya O.A."/>
        </authorList>
    </citation>
    <scope>NUCLEOTIDE SEQUENCE [LARGE SCALE GENOMIC DNA]</scope>
    <source>
        <strain evidence="5 6">4137-cl</strain>
    </source>
</reference>
<protein>
    <submittedName>
        <fullName evidence="5">Terminase small subunit</fullName>
    </submittedName>
</protein>
<feature type="region of interest" description="Disordered" evidence="3">
    <location>
        <begin position="47"/>
        <end position="75"/>
    </location>
</feature>
<evidence type="ECO:0000313" key="6">
    <source>
        <dbReference type="Proteomes" id="UP001254848"/>
    </source>
</evidence>
<comment type="caution">
    <text evidence="5">The sequence shown here is derived from an EMBL/GenBank/DDBJ whole genome shotgun (WGS) entry which is preliminary data.</text>
</comment>
<gene>
    <name evidence="5" type="ORF">Q4T40_07895</name>
</gene>
<evidence type="ECO:0000256" key="1">
    <source>
        <dbReference type="ARBA" id="ARBA00022612"/>
    </source>
</evidence>
<dbReference type="InterPro" id="IPR052404">
    <property type="entry name" value="SPP1-like_terminase"/>
</dbReference>
<dbReference type="InterPro" id="IPR038713">
    <property type="entry name" value="Terminase_Gp1_N_sf"/>
</dbReference>
<sequence>MVASTHTLAERDYILGMSYQAIAEKHNVTINTVKSWKVRYKWERDKPVKGQKKTAHSAHKVKSVHTSEKGAQPPEEELSEQEQLFCYHYVRTWNATQAYLKAGYSCNKAAAKVSACRMLQRPFVRAEVDRLRELFRMDIHVDIQDFLAFCMKVVGADVGDMLTFGQKEVPVIGMYGPIELKDEDTGAKTTLMQTINFVDLADSEQLDTSIIQEVKQGKDGISVKLADKKWAWEQLAKYFDWLPDKWQRSVEDRRLALEERKVAAMEKGTGVGNGPAGVQIVDDIPRR</sequence>
<dbReference type="EMBL" id="JAUOZS010000001">
    <property type="protein sequence ID" value="MDT8901156.1"/>
    <property type="molecule type" value="Genomic_DNA"/>
</dbReference>
<feature type="region of interest" description="Disordered" evidence="3">
    <location>
        <begin position="267"/>
        <end position="287"/>
    </location>
</feature>
<dbReference type="Gene3D" id="1.10.10.1400">
    <property type="entry name" value="Terminase, small subunit, N-terminal DNA-binding domain, HTH motif"/>
    <property type="match status" value="1"/>
</dbReference>
<evidence type="ECO:0000259" key="4">
    <source>
        <dbReference type="Pfam" id="PF06056"/>
    </source>
</evidence>
<dbReference type="Pfam" id="PF06056">
    <property type="entry name" value="Terminase_5"/>
    <property type="match status" value="1"/>
</dbReference>
<proteinExistence type="predicted"/>
<keyword evidence="2" id="KW-0231">Viral genome packaging</keyword>
<dbReference type="Pfam" id="PF03592">
    <property type="entry name" value="Terminase_2"/>
    <property type="match status" value="1"/>
</dbReference>
<dbReference type="RefSeq" id="WP_413779680.1">
    <property type="nucleotide sequence ID" value="NZ_JAUOZS010000001.1"/>
</dbReference>
<dbReference type="PANTHER" id="PTHR41328:SF3">
    <property type="entry name" value="PBSX PHAGE TERMINASE SMALL SUBUNIT"/>
    <property type="match status" value="1"/>
</dbReference>
<evidence type="ECO:0000256" key="2">
    <source>
        <dbReference type="ARBA" id="ARBA00023219"/>
    </source>
</evidence>
<keyword evidence="1" id="KW-1188">Viral release from host cell</keyword>
<evidence type="ECO:0000313" key="5">
    <source>
        <dbReference type="EMBL" id="MDT8901156.1"/>
    </source>
</evidence>
<dbReference type="Proteomes" id="UP001254848">
    <property type="component" value="Unassembled WGS sequence"/>
</dbReference>
<feature type="domain" description="Terminase ATPase subunit N-terminal" evidence="4">
    <location>
        <begin position="16"/>
        <end position="53"/>
    </location>
</feature>
<accession>A0ABU3NWH0</accession>
<dbReference type="PANTHER" id="PTHR41328">
    <property type="entry name" value="TERMINASE SMALL SUBUNIT-RELATED"/>
    <property type="match status" value="1"/>
</dbReference>
<feature type="compositionally biased region" description="Basic residues" evidence="3">
    <location>
        <begin position="49"/>
        <end position="63"/>
    </location>
</feature>
<organism evidence="5 6">
    <name type="scientific">Anaeroselena agilis</name>
    <dbReference type="NCBI Taxonomy" id="3063788"/>
    <lineage>
        <taxon>Bacteria</taxon>
        <taxon>Bacillati</taxon>
        <taxon>Bacillota</taxon>
        <taxon>Negativicutes</taxon>
        <taxon>Acetonemataceae</taxon>
        <taxon>Anaeroselena</taxon>
    </lineage>
</organism>
<evidence type="ECO:0000256" key="3">
    <source>
        <dbReference type="SAM" id="MobiDB-lite"/>
    </source>
</evidence>